<dbReference type="RefSeq" id="WP_329272191.1">
    <property type="nucleotide sequence ID" value="NZ_CP109011.1"/>
</dbReference>
<protein>
    <recommendedName>
        <fullName evidence="4">SnoaL-like domain-containing protein</fullName>
    </recommendedName>
</protein>
<evidence type="ECO:0000313" key="3">
    <source>
        <dbReference type="Proteomes" id="UP001432168"/>
    </source>
</evidence>
<evidence type="ECO:0008006" key="4">
    <source>
        <dbReference type="Google" id="ProtNLM"/>
    </source>
</evidence>
<dbReference type="Gene3D" id="3.10.450.50">
    <property type="match status" value="1"/>
</dbReference>
<dbReference type="Proteomes" id="UP001432168">
    <property type="component" value="Chromosome"/>
</dbReference>
<organism evidence="2 3">
    <name type="scientific">Streptomyces pseudovenezuelae</name>
    <dbReference type="NCBI Taxonomy" id="67350"/>
    <lineage>
        <taxon>Bacteria</taxon>
        <taxon>Bacillati</taxon>
        <taxon>Actinomycetota</taxon>
        <taxon>Actinomycetes</taxon>
        <taxon>Kitasatosporales</taxon>
        <taxon>Streptomycetaceae</taxon>
        <taxon>Streptomyces</taxon>
        <taxon>Streptomyces aurantiacus group</taxon>
    </lineage>
</organism>
<evidence type="ECO:0000256" key="1">
    <source>
        <dbReference type="SAM" id="MobiDB-lite"/>
    </source>
</evidence>
<feature type="compositionally biased region" description="Basic residues" evidence="1">
    <location>
        <begin position="1"/>
        <end position="11"/>
    </location>
</feature>
<gene>
    <name evidence="2" type="ORF">OG929_43625</name>
</gene>
<evidence type="ECO:0000313" key="2">
    <source>
        <dbReference type="EMBL" id="WUT48760.1"/>
    </source>
</evidence>
<keyword evidence="3" id="KW-1185">Reference proteome</keyword>
<accession>A0ABZ1X9B8</accession>
<sequence>MTTSRTFRHIKPGATLPPPRAHTSATATLAAGTAPRAGNPLSAVDHVADFYGAYTDALTDRGRGQLVDALRRHYLTPELHRSLARWEATHHRDGVLRAAGIPTAWQVDYNDSGTGHCWSRVTLTWEDTGNQPHHTHLVVQSDLETRRVSGIREDR</sequence>
<feature type="region of interest" description="Disordered" evidence="1">
    <location>
        <begin position="1"/>
        <end position="23"/>
    </location>
</feature>
<name>A0ABZ1X9B8_9ACTN</name>
<proteinExistence type="predicted"/>
<dbReference type="EMBL" id="CP109011">
    <property type="protein sequence ID" value="WUT48760.1"/>
    <property type="molecule type" value="Genomic_DNA"/>
</dbReference>
<reference evidence="2" key="1">
    <citation type="submission" date="2022-10" db="EMBL/GenBank/DDBJ databases">
        <title>The complete genomes of actinobacterial strains from the NBC collection.</title>
        <authorList>
            <person name="Joergensen T.S."/>
            <person name="Alvarez Arevalo M."/>
            <person name="Sterndorff E.B."/>
            <person name="Faurdal D."/>
            <person name="Vuksanovic O."/>
            <person name="Mourched A.-S."/>
            <person name="Charusanti P."/>
            <person name="Shaw S."/>
            <person name="Blin K."/>
            <person name="Weber T."/>
        </authorList>
    </citation>
    <scope>NUCLEOTIDE SEQUENCE</scope>
    <source>
        <strain evidence="2">NBC_00686</strain>
    </source>
</reference>